<dbReference type="eggNOG" id="ENOG5030SRQ">
    <property type="taxonomic scope" value="Bacteria"/>
</dbReference>
<dbReference type="AlphaFoldDB" id="W0PFE8"/>
<evidence type="ECO:0000259" key="1">
    <source>
        <dbReference type="Pfam" id="PF03756"/>
    </source>
</evidence>
<gene>
    <name evidence="2" type="ORF">MIM_c33650</name>
</gene>
<accession>W0PFE8</accession>
<dbReference type="STRING" id="1247726.MIM_c33650"/>
<sequence length="282" mass="31516">MEHSAIIVGDCFSGYSQNSFVYTVSSFAKMLRGVLGGTTDTSQLPKKIHWGQGVGTHERGYIAGLLSKLKLDIAPLISENVKELAGRTYVHKWNPQNVLVSIPERESDTRFVSDLVIDARNEFLIDHATGQHVQGMVLLEACRQMFLAVTEKYFIDSDLLIETYFVINSMGIKYKAFVFPIDAHVVYILKSLKRKVGGRIEVDCSISVFQAGMECSTCEVAYTVFDAHQLSTREKEMAGKTTHYFLSSEVAPAICENKKLMAIPVDITSKRVAQFEEKSNLI</sequence>
<dbReference type="OrthoDB" id="7838374at2"/>
<dbReference type="Pfam" id="PF03756">
    <property type="entry name" value="AfsA"/>
    <property type="match status" value="1"/>
</dbReference>
<dbReference type="KEGG" id="amim:MIM_c33650"/>
<feature type="domain" description="A-factor biosynthesis hotdog" evidence="1">
    <location>
        <begin position="89"/>
        <end position="219"/>
    </location>
</feature>
<dbReference type="HOGENOM" id="CLU_090339_0_0_4"/>
<dbReference type="PATRIC" id="fig|1247726.3.peg.3721"/>
<dbReference type="EMBL" id="CP003915">
    <property type="protein sequence ID" value="AHG65426.1"/>
    <property type="molecule type" value="Genomic_DNA"/>
</dbReference>
<dbReference type="InterPro" id="IPR005509">
    <property type="entry name" value="AfsA_hotdog_dom"/>
</dbReference>
<dbReference type="Proteomes" id="UP000019095">
    <property type="component" value="Chromosome"/>
</dbReference>
<keyword evidence="3" id="KW-1185">Reference proteome</keyword>
<evidence type="ECO:0000313" key="2">
    <source>
        <dbReference type="EMBL" id="AHG65426.1"/>
    </source>
</evidence>
<name>W0PFE8_ADVMD</name>
<reference evidence="2 3" key="1">
    <citation type="journal article" date="2014" name="Microbiology">
        <title>Unravelling the complete genome sequence of Advenella mimigardefordensis strain DPN7T and novel insights in the catabolism of the xenobiotic polythioester precursor 3,3'-dithiodipropionate.</title>
        <authorList>
            <person name="Wubbeler J.H."/>
            <person name="Hiessl S."/>
            <person name="Schuldes J."/>
            <person name="Thurmer A."/>
            <person name="Daniel R."/>
            <person name="Steinbuchel A."/>
        </authorList>
    </citation>
    <scope>NUCLEOTIDE SEQUENCE [LARGE SCALE GENOMIC DNA]</scope>
    <source>
        <strain evidence="3">DSM 17166 / LMG 22922 / DPN7</strain>
    </source>
</reference>
<organism evidence="2 3">
    <name type="scientific">Advenella mimigardefordensis (strain DSM 17166 / LMG 22922 / DPN7)</name>
    <dbReference type="NCBI Taxonomy" id="1247726"/>
    <lineage>
        <taxon>Bacteria</taxon>
        <taxon>Pseudomonadati</taxon>
        <taxon>Pseudomonadota</taxon>
        <taxon>Betaproteobacteria</taxon>
        <taxon>Burkholderiales</taxon>
        <taxon>Alcaligenaceae</taxon>
    </lineage>
</organism>
<protein>
    <submittedName>
        <fullName evidence="2">Putative AfsA hotdog domain-containing protein</fullName>
    </submittedName>
</protein>
<proteinExistence type="predicted"/>
<evidence type="ECO:0000313" key="3">
    <source>
        <dbReference type="Proteomes" id="UP000019095"/>
    </source>
</evidence>
<dbReference type="RefSeq" id="WP_025374106.1">
    <property type="nucleotide sequence ID" value="NZ_CP003915.1"/>
</dbReference>